<feature type="chain" id="PRO_5013098630" evidence="2">
    <location>
        <begin position="27"/>
        <end position="141"/>
    </location>
</feature>
<proteinExistence type="predicted"/>
<evidence type="ECO:0000256" key="1">
    <source>
        <dbReference type="SAM" id="MobiDB-lite"/>
    </source>
</evidence>
<organism evidence="3">
    <name type="scientific">Rhipicephalus zambeziensis</name>
    <dbReference type="NCBI Taxonomy" id="60191"/>
    <lineage>
        <taxon>Eukaryota</taxon>
        <taxon>Metazoa</taxon>
        <taxon>Ecdysozoa</taxon>
        <taxon>Arthropoda</taxon>
        <taxon>Chelicerata</taxon>
        <taxon>Arachnida</taxon>
        <taxon>Acari</taxon>
        <taxon>Parasitiformes</taxon>
        <taxon>Ixodida</taxon>
        <taxon>Ixodoidea</taxon>
        <taxon>Ixodidae</taxon>
        <taxon>Rhipicephalinae</taxon>
        <taxon>Rhipicephalus</taxon>
        <taxon>Rhipicephalus</taxon>
    </lineage>
</organism>
<keyword evidence="2" id="KW-0732">Signal</keyword>
<feature type="signal peptide" evidence="2">
    <location>
        <begin position="1"/>
        <end position="26"/>
    </location>
</feature>
<feature type="region of interest" description="Disordered" evidence="1">
    <location>
        <begin position="25"/>
        <end position="45"/>
    </location>
</feature>
<evidence type="ECO:0000313" key="3">
    <source>
        <dbReference type="EMBL" id="MAA11371.1"/>
    </source>
</evidence>
<dbReference type="AlphaFoldDB" id="A0A224YAC1"/>
<reference evidence="3" key="1">
    <citation type="journal article" date="2017" name="Parasit. Vectors">
        <title>Sialotranscriptomics of Rhipicephalus zambeziensis reveals intricate expression profiles of secretory proteins and suggests tight temporal transcriptional regulation during blood-feeding.</title>
        <authorList>
            <person name="de Castro M.H."/>
            <person name="de Klerk D."/>
            <person name="Pienaar R."/>
            <person name="Rees D.J.G."/>
            <person name="Mans B.J."/>
        </authorList>
    </citation>
    <scope>NUCLEOTIDE SEQUENCE</scope>
    <source>
        <tissue evidence="3">Salivary glands</tissue>
    </source>
</reference>
<evidence type="ECO:0000256" key="2">
    <source>
        <dbReference type="SAM" id="SignalP"/>
    </source>
</evidence>
<name>A0A224YAC1_9ACAR</name>
<protein>
    <submittedName>
        <fullName evidence="3">8.9 kDa family member</fullName>
    </submittedName>
</protein>
<dbReference type="EMBL" id="GFPF01000225">
    <property type="protein sequence ID" value="MAA11371.1"/>
    <property type="molecule type" value="Transcribed_RNA"/>
</dbReference>
<sequence>MSFYIISVTTLYVVFSLLTNFPSSASDANGTESPNTTEIPDNTTEIPDNTTEITHITTGSTESTEIPSTQTILRLNCTYNGTTWRYNYFNNTNPECKMYFCNNGSMEVESCRNGPPQQYGSCIYVRRRGRFPRCCYYERAC</sequence>
<accession>A0A224YAC1</accession>